<dbReference type="eggNOG" id="COG4327">
    <property type="taxonomic scope" value="Bacteria"/>
</dbReference>
<dbReference type="Pfam" id="PF13937">
    <property type="entry name" value="DUF4212"/>
    <property type="match status" value="1"/>
</dbReference>
<reference evidence="2 3" key="1">
    <citation type="submission" date="2015-10" db="EMBL/GenBank/DDBJ databases">
        <title>The world's first case of liver abscess caused by Pannonibacter phragmitetus.</title>
        <authorList>
            <person name="Ming D."/>
            <person name="Wang M."/>
            <person name="Zhou Y."/>
            <person name="Jiang T."/>
            <person name="Hu S."/>
        </authorList>
    </citation>
    <scope>NUCLEOTIDE SEQUENCE [LARGE SCALE GENOMIC DNA]</scope>
    <source>
        <strain evidence="2 3">31801</strain>
    </source>
</reference>
<dbReference type="STRING" id="121719.APZ00_20785"/>
<dbReference type="EMBL" id="CP013068">
    <property type="protein sequence ID" value="ALV29180.1"/>
    <property type="molecule type" value="Genomic_DNA"/>
</dbReference>
<protein>
    <recommendedName>
        <fullName evidence="1">Sodium symporter small subunit domain-containing protein</fullName>
    </recommendedName>
</protein>
<evidence type="ECO:0000313" key="3">
    <source>
        <dbReference type="Proteomes" id="UP000064921"/>
    </source>
</evidence>
<proteinExistence type="predicted"/>
<accession>A0A0L0J5Q4</accession>
<name>A0A0L0J5Q4_9HYPH</name>
<organism evidence="2 3">
    <name type="scientific">Pannonibacter phragmitetus</name>
    <dbReference type="NCBI Taxonomy" id="121719"/>
    <lineage>
        <taxon>Bacteria</taxon>
        <taxon>Pseudomonadati</taxon>
        <taxon>Pseudomonadota</taxon>
        <taxon>Alphaproteobacteria</taxon>
        <taxon>Hyphomicrobiales</taxon>
        <taxon>Stappiaceae</taxon>
        <taxon>Pannonibacter</taxon>
    </lineage>
</organism>
<sequence length="90" mass="10096">MTLTDKLPPEVAAAHWSKTRGLMWTTLAIWAVFSFLIHIFVTSLNSVVILGFPLGFYMAAQGSLIIFVVLIFWFSSRQNAIDEEFGVAED</sequence>
<feature type="domain" description="Sodium symporter small subunit" evidence="1">
    <location>
        <begin position="13"/>
        <end position="87"/>
    </location>
</feature>
<evidence type="ECO:0000313" key="2">
    <source>
        <dbReference type="EMBL" id="ALV29180.1"/>
    </source>
</evidence>
<dbReference type="PATRIC" id="fig|121719.5.peg.2422"/>
<evidence type="ECO:0000259" key="1">
    <source>
        <dbReference type="Pfam" id="PF13937"/>
    </source>
</evidence>
<dbReference type="InterPro" id="IPR019886">
    <property type="entry name" value="Na_symporter_ssu"/>
</dbReference>
<dbReference type="AlphaFoldDB" id="A0A0L0J5Q4"/>
<dbReference type="KEGG" id="pphr:APZ00_20785"/>
<dbReference type="RefSeq" id="WP_050471786.1">
    <property type="nucleotide sequence ID" value="NZ_CM011124.1"/>
</dbReference>
<dbReference type="NCBIfam" id="TIGR03647">
    <property type="entry name" value="Na_symport_sm"/>
    <property type="match status" value="1"/>
</dbReference>
<dbReference type="Proteomes" id="UP000064921">
    <property type="component" value="Chromosome"/>
</dbReference>
<gene>
    <name evidence="2" type="ORF">APZ00_20785</name>
</gene>
<keyword evidence="3" id="KW-1185">Reference proteome</keyword>